<evidence type="ECO:0000256" key="5">
    <source>
        <dbReference type="PIRSR" id="PIRSR000185-2"/>
    </source>
</evidence>
<reference evidence="9" key="1">
    <citation type="submission" date="2017-02" db="EMBL/GenBank/DDBJ databases">
        <title>Delving into the versatile metabolic prowess of the omnipresent phylum Bacteroidetes.</title>
        <authorList>
            <person name="Nobu M.K."/>
            <person name="Mei R."/>
            <person name="Narihiro T."/>
            <person name="Kuroda K."/>
            <person name="Liu W.-T."/>
        </authorList>
    </citation>
    <scope>NUCLEOTIDE SEQUENCE</scope>
    <source>
        <strain evidence="9">ADurb.Bin131</strain>
    </source>
</reference>
<dbReference type="InterPro" id="IPR006095">
    <property type="entry name" value="Glu/Leu/Phe/Val/Trp_DH"/>
</dbReference>
<keyword evidence="5" id="KW-0547">Nucleotide-binding</keyword>
<dbReference type="SUPFAM" id="SSF51735">
    <property type="entry name" value="NAD(P)-binding Rossmann-fold domains"/>
    <property type="match status" value="1"/>
</dbReference>
<organism evidence="9">
    <name type="scientific">candidate division TA06 bacterium ADurb.Bin131</name>
    <dbReference type="NCBI Taxonomy" id="1852827"/>
    <lineage>
        <taxon>Bacteria</taxon>
        <taxon>Bacteria division TA06</taxon>
    </lineage>
</organism>
<dbReference type="Pfam" id="PF02812">
    <property type="entry name" value="ELFV_dehydrog_N"/>
    <property type="match status" value="1"/>
</dbReference>
<dbReference type="FunFam" id="3.40.50.10860:FF:000003">
    <property type="entry name" value="Glutamate dehydrogenase"/>
    <property type="match status" value="1"/>
</dbReference>
<feature type="binding site" evidence="5">
    <location>
        <position position="346"/>
    </location>
    <ligand>
        <name>substrate</name>
    </ligand>
</feature>
<dbReference type="InterPro" id="IPR006097">
    <property type="entry name" value="Glu/Leu/Phe/Val/Trp_DH_dimer"/>
</dbReference>
<dbReference type="SMART" id="SM00839">
    <property type="entry name" value="ELFV_dehydrog"/>
    <property type="match status" value="1"/>
</dbReference>
<dbReference type="EMBL" id="MWDQ01000025">
    <property type="protein sequence ID" value="OQB75011.1"/>
    <property type="molecule type" value="Genomic_DNA"/>
</dbReference>
<dbReference type="PRINTS" id="PR00082">
    <property type="entry name" value="GLFDHDRGNASE"/>
</dbReference>
<feature type="domain" description="Glutamate/phenylalanine/leucine/valine/L-tryptophan dehydrogenase C-terminal" evidence="8">
    <location>
        <begin position="180"/>
        <end position="410"/>
    </location>
</feature>
<evidence type="ECO:0000256" key="2">
    <source>
        <dbReference type="ARBA" id="ARBA00023002"/>
    </source>
</evidence>
<feature type="site" description="Important for catalysis" evidence="6">
    <location>
        <position position="143"/>
    </location>
</feature>
<evidence type="ECO:0000256" key="3">
    <source>
        <dbReference type="PIRNR" id="PIRNR000185"/>
    </source>
</evidence>
<dbReference type="PANTHER" id="PTHR11606:SF13">
    <property type="entry name" value="GLUTAMATE DEHYDROGENASE 1, MITOCHONDRIAL"/>
    <property type="match status" value="1"/>
</dbReference>
<sequence>MDNPWEVAQNQFDEAAKLSGLEDWLCSLLREPERVMTVSIPVRMDNGDVHIFTGYRSQHSSLRGPTKGGIRYHHNVNLDEVKALSMWMTWKCAVMNIPFGGGKGGIKCSPKKMSSGEIERMTRKYISEIACIIGPTKDIPAPDVNTDPQTMAWVMDTYSRISGGYTPGVVTGKPLEIGGSEGRNQATGRGIYFTILNYFKHKKQSVDKKNVIIQGFGNAGKYSAMFLEKEGFIITGVSDSTGAIYNSKGIDVEKLIKVKNKTKSVMNYKDAEKISVNEILELKTDILIPAALESSINSVNACRIKANLICEAANGPITKEADRILEDKNIVVIPDILANAGGVSVSYFEWVQNTQSFYWTAEEVDVRLRNLMEKAFNNIICIAEEKNISLRMSALMIAINRVSAAARLRGV</sequence>
<feature type="binding site" evidence="5">
    <location>
        <position position="218"/>
    </location>
    <ligand>
        <name>NAD(+)</name>
        <dbReference type="ChEBI" id="CHEBI:57540"/>
    </ligand>
</feature>
<dbReference type="InterPro" id="IPR033922">
    <property type="entry name" value="NAD_bind_Glu_DH"/>
</dbReference>
<dbReference type="InterPro" id="IPR006096">
    <property type="entry name" value="Glu/Leu/Phe/Val/Trp_DH_C"/>
</dbReference>
<feature type="active site" description="Proton donor" evidence="4">
    <location>
        <position position="103"/>
    </location>
</feature>
<proteinExistence type="inferred from homology"/>
<dbReference type="GO" id="GO:0000166">
    <property type="term" value="F:nucleotide binding"/>
    <property type="evidence" value="ECO:0007669"/>
    <property type="project" value="UniProtKB-KW"/>
</dbReference>
<dbReference type="Gene3D" id="3.40.50.720">
    <property type="entry name" value="NAD(P)-binding Rossmann-like Domain"/>
    <property type="match status" value="1"/>
</dbReference>
<evidence type="ECO:0000256" key="1">
    <source>
        <dbReference type="ARBA" id="ARBA00006382"/>
    </source>
</evidence>
<keyword evidence="5" id="KW-0520">NAD</keyword>
<keyword evidence="2 3" id="KW-0560">Oxidoreductase</keyword>
<evidence type="ECO:0000256" key="4">
    <source>
        <dbReference type="PIRSR" id="PIRSR000185-1"/>
    </source>
</evidence>
<evidence type="ECO:0000259" key="8">
    <source>
        <dbReference type="SMART" id="SM00839"/>
    </source>
</evidence>
<name>A0A1V6CDM7_UNCT6</name>
<feature type="binding site" evidence="5">
    <location>
        <position position="187"/>
    </location>
    <ligand>
        <name>NAD(+)</name>
        <dbReference type="ChEBI" id="CHEBI:57540"/>
    </ligand>
</feature>
<dbReference type="GO" id="GO:0004352">
    <property type="term" value="F:glutamate dehydrogenase (NAD+) activity"/>
    <property type="evidence" value="ECO:0007669"/>
    <property type="project" value="TreeGrafter"/>
</dbReference>
<dbReference type="Pfam" id="PF00208">
    <property type="entry name" value="ELFV_dehydrog"/>
    <property type="match status" value="1"/>
</dbReference>
<dbReference type="SUPFAM" id="SSF53223">
    <property type="entry name" value="Aminoacid dehydrogenase-like, N-terminal domain"/>
    <property type="match status" value="1"/>
</dbReference>
<comment type="caution">
    <text evidence="9">The sequence shown here is derived from an EMBL/GenBank/DDBJ whole genome shotgun (WGS) entry which is preliminary data.</text>
</comment>
<accession>A0A1V6CDM7</accession>
<protein>
    <recommendedName>
        <fullName evidence="3">Glutamate dehydrogenase</fullName>
    </recommendedName>
</protein>
<dbReference type="CDD" id="cd01076">
    <property type="entry name" value="NAD_bind_1_Glu_DH"/>
    <property type="match status" value="1"/>
</dbReference>
<dbReference type="PANTHER" id="PTHR11606">
    <property type="entry name" value="GLUTAMATE DEHYDROGENASE"/>
    <property type="match status" value="1"/>
</dbReference>
<gene>
    <name evidence="9" type="primary">gdhA</name>
    <name evidence="9" type="ORF">BWX89_00243</name>
</gene>
<feature type="binding site" evidence="5">
    <location>
        <position position="67"/>
    </location>
    <ligand>
        <name>substrate</name>
    </ligand>
</feature>
<dbReference type="InterPro" id="IPR036291">
    <property type="entry name" value="NAD(P)-bd_dom_sf"/>
</dbReference>
<dbReference type="InterPro" id="IPR014362">
    <property type="entry name" value="Glu_DH"/>
</dbReference>
<feature type="binding site" evidence="5">
    <location>
        <position position="91"/>
    </location>
    <ligand>
        <name>substrate</name>
    </ligand>
</feature>
<dbReference type="Gene3D" id="3.40.50.10860">
    <property type="entry name" value="Leucine Dehydrogenase, chain A, domain 1"/>
    <property type="match status" value="1"/>
</dbReference>
<comment type="similarity">
    <text evidence="1 3 7">Belongs to the Glu/Leu/Phe/Val dehydrogenases family.</text>
</comment>
<dbReference type="PIRSF" id="PIRSF000185">
    <property type="entry name" value="Glu_DH"/>
    <property type="match status" value="1"/>
</dbReference>
<dbReference type="GO" id="GO:0006538">
    <property type="term" value="P:L-glutamate catabolic process"/>
    <property type="evidence" value="ECO:0007669"/>
    <property type="project" value="TreeGrafter"/>
</dbReference>
<evidence type="ECO:0000313" key="9">
    <source>
        <dbReference type="EMBL" id="OQB75011.1"/>
    </source>
</evidence>
<evidence type="ECO:0000256" key="7">
    <source>
        <dbReference type="RuleBase" id="RU004417"/>
    </source>
</evidence>
<dbReference type="InterPro" id="IPR046346">
    <property type="entry name" value="Aminoacid_DH-like_N_sf"/>
</dbReference>
<dbReference type="PROSITE" id="PS00074">
    <property type="entry name" value="GLFV_DEHYDROGENASE"/>
    <property type="match status" value="1"/>
</dbReference>
<dbReference type="Proteomes" id="UP000485562">
    <property type="component" value="Unassembled WGS sequence"/>
</dbReference>
<dbReference type="InterPro" id="IPR033524">
    <property type="entry name" value="Glu/Leu/Phe/Val_DH_AS"/>
</dbReference>
<dbReference type="AlphaFoldDB" id="A0A1V6CDM7"/>
<evidence type="ECO:0000256" key="6">
    <source>
        <dbReference type="PIRSR" id="PIRSR000185-3"/>
    </source>
</evidence>